<proteinExistence type="predicted"/>
<sequence length="247" mass="27382">MLSSAAVTDVPIRALTLDLDDTLWPIWPAIERAEAALHAWLAQHAPATAARYPMHAMRELRDRIAAQNPELAHDFSAQRRLCLDHALRECDDDAACAQAAFDVFYAARNQVDLYEDTIEGLTRLAQRFPLAALTNGNADLRVIGLQQHFVFQLGAREHGAAKPDPGIFHAACARLQCTPDEVLHIGDDPELDVLGAHRAGLRTVWINRRDEPWPHPEQPDFIAPDLHALADWLDALQPPAASDRSTP</sequence>
<dbReference type="NCBIfam" id="TIGR01509">
    <property type="entry name" value="HAD-SF-IA-v3"/>
    <property type="match status" value="1"/>
</dbReference>
<dbReference type="InterPro" id="IPR036412">
    <property type="entry name" value="HAD-like_sf"/>
</dbReference>
<dbReference type="PRINTS" id="PR00413">
    <property type="entry name" value="HADHALOGNASE"/>
</dbReference>
<dbReference type="Proteomes" id="UP000521199">
    <property type="component" value="Unassembled WGS sequence"/>
</dbReference>
<dbReference type="NCBIfam" id="TIGR01549">
    <property type="entry name" value="HAD-SF-IA-v1"/>
    <property type="match status" value="1"/>
</dbReference>
<keyword evidence="3" id="KW-0460">Magnesium</keyword>
<accession>A0A7W8G0X6</accession>
<dbReference type="InterPro" id="IPR023214">
    <property type="entry name" value="HAD_sf"/>
</dbReference>
<dbReference type="GO" id="GO:0016787">
    <property type="term" value="F:hydrolase activity"/>
    <property type="evidence" value="ECO:0007669"/>
    <property type="project" value="UniProtKB-KW"/>
</dbReference>
<evidence type="ECO:0000256" key="2">
    <source>
        <dbReference type="ARBA" id="ARBA00022801"/>
    </source>
</evidence>
<comment type="caution">
    <text evidence="4">The sequence shown here is derived from an EMBL/GenBank/DDBJ whole genome shotgun (WGS) entry which is preliminary data.</text>
</comment>
<keyword evidence="2 4" id="KW-0378">Hydrolase</keyword>
<dbReference type="Gene3D" id="3.40.50.1000">
    <property type="entry name" value="HAD superfamily/HAD-like"/>
    <property type="match status" value="1"/>
</dbReference>
<evidence type="ECO:0000313" key="4">
    <source>
        <dbReference type="EMBL" id="MBB5209631.1"/>
    </source>
</evidence>
<evidence type="ECO:0000313" key="5">
    <source>
        <dbReference type="Proteomes" id="UP000521199"/>
    </source>
</evidence>
<gene>
    <name evidence="4" type="ORF">HNQ52_003203</name>
</gene>
<evidence type="ECO:0000256" key="3">
    <source>
        <dbReference type="ARBA" id="ARBA00022842"/>
    </source>
</evidence>
<dbReference type="GO" id="GO:0009231">
    <property type="term" value="P:riboflavin biosynthetic process"/>
    <property type="evidence" value="ECO:0007669"/>
    <property type="project" value="TreeGrafter"/>
</dbReference>
<dbReference type="Pfam" id="PF00702">
    <property type="entry name" value="Hydrolase"/>
    <property type="match status" value="1"/>
</dbReference>
<dbReference type="SUPFAM" id="SSF56784">
    <property type="entry name" value="HAD-like"/>
    <property type="match status" value="1"/>
</dbReference>
<evidence type="ECO:0000256" key="1">
    <source>
        <dbReference type="ARBA" id="ARBA00001946"/>
    </source>
</evidence>
<dbReference type="SFLD" id="SFLDG01129">
    <property type="entry name" value="C1.5:_HAD__Beta-PGM__Phosphata"/>
    <property type="match status" value="1"/>
</dbReference>
<dbReference type="InterPro" id="IPR006439">
    <property type="entry name" value="HAD-SF_hydro_IA"/>
</dbReference>
<organism evidence="4 5">
    <name type="scientific">Chiayiivirga flava</name>
    <dbReference type="NCBI Taxonomy" id="659595"/>
    <lineage>
        <taxon>Bacteria</taxon>
        <taxon>Pseudomonadati</taxon>
        <taxon>Pseudomonadota</taxon>
        <taxon>Gammaproteobacteria</taxon>
        <taxon>Lysobacterales</taxon>
        <taxon>Lysobacteraceae</taxon>
        <taxon>Chiayiivirga</taxon>
    </lineage>
</organism>
<dbReference type="PANTHER" id="PTHR46470">
    <property type="entry name" value="N-ACYLNEURAMINATE-9-PHOSPHATASE"/>
    <property type="match status" value="1"/>
</dbReference>
<protein>
    <submittedName>
        <fullName evidence="4">Putative hydrolase of the HAD superfamily</fullName>
    </submittedName>
</protein>
<dbReference type="SFLD" id="SFLDS00003">
    <property type="entry name" value="Haloacid_Dehalogenase"/>
    <property type="match status" value="1"/>
</dbReference>
<name>A0A7W8G0X6_9GAMM</name>
<dbReference type="EMBL" id="JACHHP010000007">
    <property type="protein sequence ID" value="MBB5209631.1"/>
    <property type="molecule type" value="Genomic_DNA"/>
</dbReference>
<comment type="cofactor">
    <cofactor evidence="1">
        <name>Mg(2+)</name>
        <dbReference type="ChEBI" id="CHEBI:18420"/>
    </cofactor>
</comment>
<dbReference type="InterPro" id="IPR051400">
    <property type="entry name" value="HAD-like_hydrolase"/>
</dbReference>
<reference evidence="4 5" key="1">
    <citation type="submission" date="2020-08" db="EMBL/GenBank/DDBJ databases">
        <title>Genomic Encyclopedia of Type Strains, Phase IV (KMG-IV): sequencing the most valuable type-strain genomes for metagenomic binning, comparative biology and taxonomic classification.</title>
        <authorList>
            <person name="Goeker M."/>
        </authorList>
    </citation>
    <scope>NUCLEOTIDE SEQUENCE [LARGE SCALE GENOMIC DNA]</scope>
    <source>
        <strain evidence="4 5">DSM 24163</strain>
    </source>
</reference>
<dbReference type="PANTHER" id="PTHR46470:SF4">
    <property type="entry name" value="5-AMINO-6-(5-PHOSPHO-D-RIBITYLAMINO)URACIL PHOSPHATASE YIGB"/>
    <property type="match status" value="1"/>
</dbReference>
<dbReference type="Gene3D" id="1.20.120.1600">
    <property type="match status" value="1"/>
</dbReference>
<dbReference type="AlphaFoldDB" id="A0A7W8G0X6"/>
<dbReference type="RefSeq" id="WP_425486511.1">
    <property type="nucleotide sequence ID" value="NZ_JACHHP010000007.1"/>
</dbReference>
<keyword evidence="5" id="KW-1185">Reference proteome</keyword>